<keyword evidence="2" id="KW-0677">Repeat</keyword>
<evidence type="ECO:0000256" key="1">
    <source>
        <dbReference type="ARBA" id="ARBA00022441"/>
    </source>
</evidence>
<dbReference type="Pfam" id="PF01344">
    <property type="entry name" value="Kelch_1"/>
    <property type="match status" value="1"/>
</dbReference>
<gene>
    <name evidence="3" type="ORF">HHU12_03035</name>
</gene>
<keyword evidence="1" id="KW-0880">Kelch repeat</keyword>
<dbReference type="InterPro" id="IPR011043">
    <property type="entry name" value="Gal_Oxase/kelch_b-propeller"/>
</dbReference>
<keyword evidence="4" id="KW-1185">Reference proteome</keyword>
<sequence length="328" mass="36826">MKLLSSSIYRYCLLVISVIMQSCVSANISKEFENATLRFSRGTPMPSSRAYMGYCNTSKTTFVVGGMNKAEEHYNTILSYSPKNDTWNEVTPINIKGEKLINTTISSGSMFLFNGTKGKEDDPMASIDVNVREVAFNNRVPELTNVSLNPQAIHKSSIAEWKGKVFLFGGRIDDETYSNTLFSFDSKKKEWKQLASMPKQMITYGTIVHGKLYVFGGRNEAPIDEIYMYNIKVDRWVKVGKLAEPIVDATITNYGSNIIIFSNEQLFIYNTDKGTLKRYHTNVGKLVGNGMTVSEEKLIIFGGVKTNSVGKEVYSSTVYTLDIQKILQ</sequence>
<dbReference type="InterPro" id="IPR051746">
    <property type="entry name" value="Kelch_domain_containing_8"/>
</dbReference>
<organism evidence="3 4">
    <name type="scientific">Flammeovirga aprica JL-4</name>
    <dbReference type="NCBI Taxonomy" id="694437"/>
    <lineage>
        <taxon>Bacteria</taxon>
        <taxon>Pseudomonadati</taxon>
        <taxon>Bacteroidota</taxon>
        <taxon>Cytophagia</taxon>
        <taxon>Cytophagales</taxon>
        <taxon>Flammeovirgaceae</taxon>
        <taxon>Flammeovirga</taxon>
    </lineage>
</organism>
<dbReference type="Pfam" id="PF24681">
    <property type="entry name" value="Kelch_KLHDC2_KLHL20_DRC7"/>
    <property type="match status" value="1"/>
</dbReference>
<reference evidence="3 4" key="1">
    <citation type="submission" date="2020-04" db="EMBL/GenBank/DDBJ databases">
        <title>Flammeovirga sp. SR4, a novel species isolated from seawater.</title>
        <authorList>
            <person name="Wang X."/>
        </authorList>
    </citation>
    <scope>NUCLEOTIDE SEQUENCE [LARGE SCALE GENOMIC DNA]</scope>
    <source>
        <strain evidence="3 4">ATCC 23126</strain>
    </source>
</reference>
<name>A0A7X9RSE2_9BACT</name>
<evidence type="ECO:0000313" key="4">
    <source>
        <dbReference type="Proteomes" id="UP000576082"/>
    </source>
</evidence>
<dbReference type="Proteomes" id="UP000576082">
    <property type="component" value="Unassembled WGS sequence"/>
</dbReference>
<comment type="caution">
    <text evidence="3">The sequence shown here is derived from an EMBL/GenBank/DDBJ whole genome shotgun (WGS) entry which is preliminary data.</text>
</comment>
<dbReference type="EMBL" id="JABANE010000005">
    <property type="protein sequence ID" value="NME66931.1"/>
    <property type="molecule type" value="Genomic_DNA"/>
</dbReference>
<dbReference type="InterPro" id="IPR006652">
    <property type="entry name" value="Kelch_1"/>
</dbReference>
<dbReference type="SMART" id="SM00612">
    <property type="entry name" value="Kelch"/>
    <property type="match status" value="3"/>
</dbReference>
<evidence type="ECO:0000313" key="3">
    <source>
        <dbReference type="EMBL" id="NME66931.1"/>
    </source>
</evidence>
<dbReference type="AlphaFoldDB" id="A0A7X9RSE2"/>
<accession>A0A7X9RSE2</accession>
<dbReference type="SUPFAM" id="SSF50965">
    <property type="entry name" value="Galactose oxidase, central domain"/>
    <property type="match status" value="1"/>
</dbReference>
<dbReference type="SUPFAM" id="SSF117281">
    <property type="entry name" value="Kelch motif"/>
    <property type="match status" value="1"/>
</dbReference>
<dbReference type="PANTHER" id="PTHR46260:SF3">
    <property type="entry name" value="RING-TYPE DOMAIN-CONTAINING PROTEIN"/>
    <property type="match status" value="1"/>
</dbReference>
<dbReference type="InterPro" id="IPR015915">
    <property type="entry name" value="Kelch-typ_b-propeller"/>
</dbReference>
<dbReference type="PANTHER" id="PTHR46260">
    <property type="entry name" value="RING-TYPE DOMAIN-CONTAINING PROTEIN"/>
    <property type="match status" value="1"/>
</dbReference>
<dbReference type="RefSeq" id="WP_169654879.1">
    <property type="nucleotide sequence ID" value="NZ_JABANE010000005.1"/>
</dbReference>
<protein>
    <recommendedName>
        <fullName evidence="5">Galactose oxidase</fullName>
    </recommendedName>
</protein>
<evidence type="ECO:0008006" key="5">
    <source>
        <dbReference type="Google" id="ProtNLM"/>
    </source>
</evidence>
<evidence type="ECO:0000256" key="2">
    <source>
        <dbReference type="ARBA" id="ARBA00022737"/>
    </source>
</evidence>
<proteinExistence type="predicted"/>
<dbReference type="Gene3D" id="2.120.10.80">
    <property type="entry name" value="Kelch-type beta propeller"/>
    <property type="match status" value="2"/>
</dbReference>
<dbReference type="PROSITE" id="PS51257">
    <property type="entry name" value="PROKAR_LIPOPROTEIN"/>
    <property type="match status" value="1"/>
</dbReference>